<dbReference type="Proteomes" id="UP000761380">
    <property type="component" value="Unassembled WGS sequence"/>
</dbReference>
<name>A0A927WGV4_SELRU</name>
<organism evidence="1 2">
    <name type="scientific">Selenomonas ruminantium</name>
    <dbReference type="NCBI Taxonomy" id="971"/>
    <lineage>
        <taxon>Bacteria</taxon>
        <taxon>Bacillati</taxon>
        <taxon>Bacillota</taxon>
        <taxon>Negativicutes</taxon>
        <taxon>Selenomonadales</taxon>
        <taxon>Selenomonadaceae</taxon>
        <taxon>Selenomonas</taxon>
    </lineage>
</organism>
<reference evidence="1" key="1">
    <citation type="submission" date="2019-04" db="EMBL/GenBank/DDBJ databases">
        <title>Evolution of Biomass-Degrading Anaerobic Consortia Revealed by Metagenomics.</title>
        <authorList>
            <person name="Peng X."/>
        </authorList>
    </citation>
    <scope>NUCLEOTIDE SEQUENCE</scope>
    <source>
        <strain evidence="1">SIG240</strain>
    </source>
</reference>
<dbReference type="Gene3D" id="3.40.50.1010">
    <property type="entry name" value="5'-nuclease"/>
    <property type="match status" value="1"/>
</dbReference>
<accession>A0A927WGV4</accession>
<proteinExistence type="predicted"/>
<gene>
    <name evidence="1" type="ORF">E7201_00325</name>
</gene>
<evidence type="ECO:0000313" key="2">
    <source>
        <dbReference type="Proteomes" id="UP000761380"/>
    </source>
</evidence>
<dbReference type="EMBL" id="SVBY01000002">
    <property type="protein sequence ID" value="MBE6091616.1"/>
    <property type="molecule type" value="Genomic_DNA"/>
</dbReference>
<protein>
    <submittedName>
        <fullName evidence="1">NYN domain-containing protein</fullName>
    </submittedName>
</protein>
<evidence type="ECO:0000313" key="1">
    <source>
        <dbReference type="EMBL" id="MBE6091616.1"/>
    </source>
</evidence>
<comment type="caution">
    <text evidence="1">The sequence shown here is derived from an EMBL/GenBank/DDBJ whole genome shotgun (WGS) entry which is preliminary data.</text>
</comment>
<sequence length="188" mass="21327">MYIFWDNSNIHYAGLDQVFPLKEPNIKRELYRTYFSGLLDVVTQGRAVDRISFAGSVPPRDNALWYSVRKLGIVPDLLPRVVGEGEVNTTDHVLQLALLRLLSDVDKPGIFALLTGDGAGINKGQGFLADVLRMVKKGWDVEIYSWDAACHSQLRDFAKRYGKYVRLEDYYENITFIKNGRSALPITK</sequence>
<dbReference type="AlphaFoldDB" id="A0A927WGV4"/>